<dbReference type="InterPro" id="IPR035899">
    <property type="entry name" value="DBL_dom_sf"/>
</dbReference>
<dbReference type="InterPro" id="IPR003599">
    <property type="entry name" value="Ig_sub"/>
</dbReference>
<dbReference type="SMART" id="SM00408">
    <property type="entry name" value="IGc2"/>
    <property type="match status" value="3"/>
</dbReference>
<feature type="compositionally biased region" description="Acidic residues" evidence="9">
    <location>
        <begin position="242"/>
        <end position="253"/>
    </location>
</feature>
<dbReference type="FunFam" id="2.60.40.10:FF:000032">
    <property type="entry name" value="palladin isoform X1"/>
    <property type="match status" value="1"/>
</dbReference>
<sequence>MLVEKESAPKFVETPETIVCKEDETIKVFSKCQGSPRPVVTWFRDGKLLKNDSSCRLYDKKDEYFLEIRRCSILDSGEYTCTATNSQGAIFCSFNVHVEAVISEYDTTPSDYSDDVMFIVHDLSAVEEEHSTDVQSDHDKETHFLSRMYVIRDFYEPSKTISFNYGDVVEVLDTQLEDKWLVRKKDDTLQVAYMPRSYLATSLGDGKSSSPLDTTTDSPKTSKQKKSNLRKSSSAMRRSIDLEDSSSGEEADSDNTKETVNPVYVAVADYESPELKVCEGQFLEVLDQTNPHMWLVKTKPTKVNPSRVGWMPASYLEQKEGGGLVDRRSTREVFREDIIQITNKPAEAKVKRRYALGELVEAEKDYINELSDLIEQAEAEDPAKFRNQASVAGELKELVEFHKNLFLPELTSCLDCPSEVANAFMNWHEWFESYKDYCGHRIVTDVADSKYDKARESKLKYFTKPISQLKRYESLLKDFVRYTTRAGEDCAPLEQVLNMLMSVVKAIDDQLILNNIYGAPEDVKAFGNVLRHGAVTMWENEPVEGKGKGRHLFLFPSQLVMAKPIKAGSTDEFEYKNKCELPKLMMYTYPNKLADNDRRFELFHIPKGGVIEHYIVQCKNEYSRDAWVRDISDAMIAAGITDFKLSEAEHKDLVKRRQSQVANSTPQRKPPVESQQLKQSEDSPQTETDAYVTASTDVSSYYTAAESDADSNLRSAEALPAEKRQTGVEENLAEPQVLKPQFSKPLKTNVVAAKGGSVKLSVIVEGDPQPSITWYKDGKELKKGKKVSLAQNGNEYSALLEGLSWDTAGKYKVTAVNHHGKETTEGTLTITTKLSEVTADEEETEQVKGIKPKFIQPLTADVNGEDNCIRLECKISADPEPEVKWLVVSMLHNHKSLPTQSDKYSFLFVDDETHTLLVKEPGVLDAGKYTVLATNKLGKEESSVEVNDGKLN</sequence>
<dbReference type="InterPro" id="IPR003598">
    <property type="entry name" value="Ig_sub2"/>
</dbReference>
<dbReference type="SUPFAM" id="SSF48726">
    <property type="entry name" value="Immunoglobulin"/>
    <property type="match status" value="3"/>
</dbReference>
<name>A0A7J7KIK3_BUGNE</name>
<dbReference type="Pfam" id="PF22697">
    <property type="entry name" value="SOS1_NGEF_PH"/>
    <property type="match status" value="1"/>
</dbReference>
<evidence type="ECO:0000256" key="6">
    <source>
        <dbReference type="ARBA" id="ARBA00023157"/>
    </source>
</evidence>
<dbReference type="InterPro" id="IPR055251">
    <property type="entry name" value="SOS1_NGEF_PH"/>
</dbReference>
<dbReference type="InterPro" id="IPR000219">
    <property type="entry name" value="DH_dom"/>
</dbReference>
<dbReference type="SMART" id="SM00326">
    <property type="entry name" value="SH3"/>
    <property type="match status" value="2"/>
</dbReference>
<feature type="domain" description="Ig-like" evidence="13">
    <location>
        <begin position="9"/>
        <end position="97"/>
    </location>
</feature>
<dbReference type="GO" id="GO:0060298">
    <property type="term" value="P:positive regulation of sarcomere organization"/>
    <property type="evidence" value="ECO:0007669"/>
    <property type="project" value="UniProtKB-ARBA"/>
</dbReference>
<reference evidence="14" key="1">
    <citation type="submission" date="2020-06" db="EMBL/GenBank/DDBJ databases">
        <title>Draft genome of Bugula neritina, a colonial animal packing powerful symbionts and potential medicines.</title>
        <authorList>
            <person name="Rayko M."/>
        </authorList>
    </citation>
    <scope>NUCLEOTIDE SEQUENCE [LARGE SCALE GENOMIC DNA]</scope>
    <source>
        <strain evidence="14">Kwan_BN1</strain>
    </source>
</reference>
<dbReference type="SMART" id="SM00409">
    <property type="entry name" value="IG"/>
    <property type="match status" value="3"/>
</dbReference>
<keyword evidence="4" id="KW-0963">Cytoplasm</keyword>
<feature type="domain" description="PH" evidence="11">
    <location>
        <begin position="528"/>
        <end position="636"/>
    </location>
</feature>
<dbReference type="Proteomes" id="UP000593567">
    <property type="component" value="Unassembled WGS sequence"/>
</dbReference>
<dbReference type="InterPro" id="IPR013783">
    <property type="entry name" value="Ig-like_fold"/>
</dbReference>
<keyword evidence="15" id="KW-1185">Reference proteome</keyword>
<dbReference type="SUPFAM" id="SSF50044">
    <property type="entry name" value="SH3-domain"/>
    <property type="match status" value="2"/>
</dbReference>
<dbReference type="SUPFAM" id="SSF48065">
    <property type="entry name" value="DBL homology domain (DH-domain)"/>
    <property type="match status" value="1"/>
</dbReference>
<dbReference type="InterPro" id="IPR007110">
    <property type="entry name" value="Ig-like_dom"/>
</dbReference>
<feature type="domain" description="Ig-like" evidence="13">
    <location>
        <begin position="852"/>
        <end position="947"/>
    </location>
</feature>
<evidence type="ECO:0000256" key="4">
    <source>
        <dbReference type="ARBA" id="ARBA00022490"/>
    </source>
</evidence>
<comment type="similarity">
    <text evidence="2">Belongs to the protein kinase superfamily. CAMK Ser/Thr protein kinase family.</text>
</comment>
<evidence type="ECO:0000256" key="8">
    <source>
        <dbReference type="PROSITE-ProRule" id="PRU00192"/>
    </source>
</evidence>
<dbReference type="InterPro" id="IPR001849">
    <property type="entry name" value="PH_domain"/>
</dbReference>
<feature type="domain" description="SH3" evidence="10">
    <location>
        <begin position="259"/>
        <end position="321"/>
    </location>
</feature>
<feature type="compositionally biased region" description="Polar residues" evidence="9">
    <location>
        <begin position="659"/>
        <end position="689"/>
    </location>
</feature>
<dbReference type="SMART" id="SM00233">
    <property type="entry name" value="PH"/>
    <property type="match status" value="1"/>
</dbReference>
<feature type="compositionally biased region" description="Low complexity" evidence="9">
    <location>
        <begin position="207"/>
        <end position="221"/>
    </location>
</feature>
<feature type="domain" description="SH3" evidence="10">
    <location>
        <begin position="143"/>
        <end position="204"/>
    </location>
</feature>
<dbReference type="PROSITE" id="PS50835">
    <property type="entry name" value="IG_LIKE"/>
    <property type="match status" value="3"/>
</dbReference>
<evidence type="ECO:0000313" key="14">
    <source>
        <dbReference type="EMBL" id="KAF6037751.1"/>
    </source>
</evidence>
<dbReference type="Pfam" id="PF07679">
    <property type="entry name" value="I-set"/>
    <property type="match status" value="3"/>
</dbReference>
<dbReference type="PROSITE" id="PS50010">
    <property type="entry name" value="DH_2"/>
    <property type="match status" value="1"/>
</dbReference>
<proteinExistence type="inferred from homology"/>
<evidence type="ECO:0000259" key="12">
    <source>
        <dbReference type="PROSITE" id="PS50010"/>
    </source>
</evidence>
<dbReference type="SMART" id="SM00325">
    <property type="entry name" value="RhoGEF"/>
    <property type="match status" value="1"/>
</dbReference>
<dbReference type="InterPro" id="IPR036028">
    <property type="entry name" value="SH3-like_dom_sf"/>
</dbReference>
<dbReference type="OrthoDB" id="10072266at2759"/>
<dbReference type="Gene3D" id="1.20.900.10">
    <property type="entry name" value="Dbl homology (DH) domain"/>
    <property type="match status" value="1"/>
</dbReference>
<evidence type="ECO:0000256" key="5">
    <source>
        <dbReference type="ARBA" id="ARBA00022658"/>
    </source>
</evidence>
<organism evidence="14 15">
    <name type="scientific">Bugula neritina</name>
    <name type="common">Brown bryozoan</name>
    <name type="synonym">Sertularia neritina</name>
    <dbReference type="NCBI Taxonomy" id="10212"/>
    <lineage>
        <taxon>Eukaryota</taxon>
        <taxon>Metazoa</taxon>
        <taxon>Spiralia</taxon>
        <taxon>Lophotrochozoa</taxon>
        <taxon>Bryozoa</taxon>
        <taxon>Gymnolaemata</taxon>
        <taxon>Cheilostomatida</taxon>
        <taxon>Flustrina</taxon>
        <taxon>Buguloidea</taxon>
        <taxon>Bugulidae</taxon>
        <taxon>Bugula</taxon>
    </lineage>
</organism>
<dbReference type="GO" id="GO:0045989">
    <property type="term" value="P:positive regulation of striated muscle contraction"/>
    <property type="evidence" value="ECO:0007669"/>
    <property type="project" value="UniProtKB-ARBA"/>
</dbReference>
<dbReference type="InterPro" id="IPR001452">
    <property type="entry name" value="SH3_domain"/>
</dbReference>
<protein>
    <submittedName>
        <fullName evidence="14">Uncharacterized protein</fullName>
    </submittedName>
</protein>
<keyword evidence="7" id="KW-0393">Immunoglobulin domain</keyword>
<evidence type="ECO:0000259" key="13">
    <source>
        <dbReference type="PROSITE" id="PS50835"/>
    </source>
</evidence>
<evidence type="ECO:0000259" key="11">
    <source>
        <dbReference type="PROSITE" id="PS50003"/>
    </source>
</evidence>
<dbReference type="PROSITE" id="PS50002">
    <property type="entry name" value="SH3"/>
    <property type="match status" value="2"/>
</dbReference>
<dbReference type="InterPro" id="IPR051336">
    <property type="entry name" value="RhoGEF_Guanine_NuclExch_SF"/>
</dbReference>
<feature type="domain" description="Ig-like" evidence="13">
    <location>
        <begin position="740"/>
        <end position="829"/>
    </location>
</feature>
<keyword evidence="6" id="KW-1015">Disulfide bond</keyword>
<dbReference type="PANTHER" id="PTHR22826">
    <property type="entry name" value="RHO GUANINE EXCHANGE FACTOR-RELATED"/>
    <property type="match status" value="1"/>
</dbReference>
<dbReference type="PANTHER" id="PTHR22826:SF106">
    <property type="entry name" value="TRIO, ISOFORM A"/>
    <property type="match status" value="1"/>
</dbReference>
<dbReference type="InterPro" id="IPR036179">
    <property type="entry name" value="Ig-like_dom_sf"/>
</dbReference>
<evidence type="ECO:0000313" key="15">
    <source>
        <dbReference type="Proteomes" id="UP000593567"/>
    </source>
</evidence>
<keyword evidence="3 8" id="KW-0728">SH3 domain</keyword>
<feature type="region of interest" description="Disordered" evidence="9">
    <location>
        <begin position="202"/>
        <end position="257"/>
    </location>
</feature>
<dbReference type="Pfam" id="PF00621">
    <property type="entry name" value="RhoGEF"/>
    <property type="match status" value="1"/>
</dbReference>
<comment type="subcellular location">
    <subcellularLocation>
        <location evidence="1">Cytoplasm</location>
    </subcellularLocation>
</comment>
<accession>A0A7J7KIK3</accession>
<feature type="domain" description="DH" evidence="12">
    <location>
        <begin position="351"/>
        <end position="510"/>
    </location>
</feature>
<dbReference type="FunFam" id="2.60.40.10:FF:000425">
    <property type="entry name" value="Myosin light chain kinase"/>
    <property type="match status" value="1"/>
</dbReference>
<comment type="caution">
    <text evidence="14">The sequence shown here is derived from an EMBL/GenBank/DDBJ whole genome shotgun (WGS) entry which is preliminary data.</text>
</comment>
<dbReference type="Gene3D" id="2.30.30.40">
    <property type="entry name" value="SH3 Domains"/>
    <property type="match status" value="2"/>
</dbReference>
<dbReference type="PROSITE" id="PS50003">
    <property type="entry name" value="PH_DOMAIN"/>
    <property type="match status" value="1"/>
</dbReference>
<feature type="region of interest" description="Disordered" evidence="9">
    <location>
        <begin position="654"/>
        <end position="689"/>
    </location>
</feature>
<dbReference type="InterPro" id="IPR013098">
    <property type="entry name" value="Ig_I-set"/>
</dbReference>
<dbReference type="GO" id="GO:0005737">
    <property type="term" value="C:cytoplasm"/>
    <property type="evidence" value="ECO:0007669"/>
    <property type="project" value="UniProtKB-SubCell"/>
</dbReference>
<dbReference type="SUPFAM" id="SSF50729">
    <property type="entry name" value="PH domain-like"/>
    <property type="match status" value="1"/>
</dbReference>
<dbReference type="EMBL" id="VXIV02000525">
    <property type="protein sequence ID" value="KAF6037751.1"/>
    <property type="molecule type" value="Genomic_DNA"/>
</dbReference>
<dbReference type="AlphaFoldDB" id="A0A7J7KIK3"/>
<evidence type="ECO:0000256" key="1">
    <source>
        <dbReference type="ARBA" id="ARBA00004496"/>
    </source>
</evidence>
<dbReference type="Gene3D" id="2.30.29.30">
    <property type="entry name" value="Pleckstrin-homology domain (PH domain)/Phosphotyrosine-binding domain (PTB)"/>
    <property type="match status" value="1"/>
</dbReference>
<evidence type="ECO:0000256" key="2">
    <source>
        <dbReference type="ARBA" id="ARBA00006692"/>
    </source>
</evidence>
<evidence type="ECO:0000256" key="9">
    <source>
        <dbReference type="SAM" id="MobiDB-lite"/>
    </source>
</evidence>
<dbReference type="InterPro" id="IPR011993">
    <property type="entry name" value="PH-like_dom_sf"/>
</dbReference>
<keyword evidence="5" id="KW-0344">Guanine-nucleotide releasing factor</keyword>
<evidence type="ECO:0000256" key="3">
    <source>
        <dbReference type="ARBA" id="ARBA00022443"/>
    </source>
</evidence>
<dbReference type="GO" id="GO:0005085">
    <property type="term" value="F:guanyl-nucleotide exchange factor activity"/>
    <property type="evidence" value="ECO:0007669"/>
    <property type="project" value="UniProtKB-KW"/>
</dbReference>
<evidence type="ECO:0000259" key="10">
    <source>
        <dbReference type="PROSITE" id="PS50002"/>
    </source>
</evidence>
<dbReference type="FunFam" id="2.60.40.10:FF:000107">
    <property type="entry name" value="Myosin, light chain kinase a"/>
    <property type="match status" value="1"/>
</dbReference>
<evidence type="ECO:0000256" key="7">
    <source>
        <dbReference type="ARBA" id="ARBA00023319"/>
    </source>
</evidence>
<dbReference type="GO" id="GO:0019898">
    <property type="term" value="C:extrinsic component of membrane"/>
    <property type="evidence" value="ECO:0007669"/>
    <property type="project" value="TreeGrafter"/>
</dbReference>
<gene>
    <name evidence="14" type="ORF">EB796_003958</name>
</gene>
<dbReference type="Gene3D" id="2.60.40.10">
    <property type="entry name" value="Immunoglobulins"/>
    <property type="match status" value="3"/>
</dbReference>